<comment type="caution">
    <text evidence="7">The sequence shown here is derived from an EMBL/GenBank/DDBJ whole genome shotgun (WGS) entry which is preliminary data.</text>
</comment>
<dbReference type="InterPro" id="IPR011009">
    <property type="entry name" value="Kinase-like_dom_sf"/>
</dbReference>
<feature type="compositionally biased region" description="Basic and acidic residues" evidence="5">
    <location>
        <begin position="353"/>
        <end position="366"/>
    </location>
</feature>
<dbReference type="InterPro" id="IPR000719">
    <property type="entry name" value="Prot_kinase_dom"/>
</dbReference>
<dbReference type="InterPro" id="IPR011990">
    <property type="entry name" value="TPR-like_helical_dom_sf"/>
</dbReference>
<dbReference type="PANTHER" id="PTHR44329">
    <property type="entry name" value="SERINE/THREONINE-PROTEIN KINASE TNNI3K-RELATED"/>
    <property type="match status" value="1"/>
</dbReference>
<proteinExistence type="predicted"/>
<dbReference type="PROSITE" id="PS50011">
    <property type="entry name" value="PROTEIN_KINASE_DOM"/>
    <property type="match status" value="1"/>
</dbReference>
<dbReference type="InterPro" id="IPR051681">
    <property type="entry name" value="Ser/Thr_Kinases-Pseudokinases"/>
</dbReference>
<evidence type="ECO:0000313" key="8">
    <source>
        <dbReference type="Proteomes" id="UP001470230"/>
    </source>
</evidence>
<evidence type="ECO:0000256" key="2">
    <source>
        <dbReference type="ARBA" id="ARBA00022741"/>
    </source>
</evidence>
<dbReference type="InterPro" id="IPR006597">
    <property type="entry name" value="Sel1-like"/>
</dbReference>
<dbReference type="Gene3D" id="1.10.510.10">
    <property type="entry name" value="Transferase(Phosphotransferase) domain 1"/>
    <property type="match status" value="1"/>
</dbReference>
<feature type="compositionally biased region" description="Polar residues" evidence="5">
    <location>
        <begin position="425"/>
        <end position="439"/>
    </location>
</feature>
<dbReference type="Gene3D" id="1.25.40.10">
    <property type="entry name" value="Tetratricopeptide repeat domain"/>
    <property type="match status" value="3"/>
</dbReference>
<dbReference type="Pfam" id="PF08238">
    <property type="entry name" value="Sel1"/>
    <property type="match status" value="8"/>
</dbReference>
<dbReference type="SMART" id="SM00220">
    <property type="entry name" value="S_TKc"/>
    <property type="match status" value="1"/>
</dbReference>
<feature type="region of interest" description="Disordered" evidence="5">
    <location>
        <begin position="328"/>
        <end position="382"/>
    </location>
</feature>
<evidence type="ECO:0000313" key="7">
    <source>
        <dbReference type="EMBL" id="KAK8883118.1"/>
    </source>
</evidence>
<dbReference type="PRINTS" id="PR00109">
    <property type="entry name" value="TYRKINASE"/>
</dbReference>
<dbReference type="SUPFAM" id="SSF56112">
    <property type="entry name" value="Protein kinase-like (PK-like)"/>
    <property type="match status" value="1"/>
</dbReference>
<feature type="compositionally biased region" description="Polar residues" evidence="5">
    <location>
        <begin position="367"/>
        <end position="382"/>
    </location>
</feature>
<keyword evidence="1" id="KW-0808">Transferase</keyword>
<feature type="region of interest" description="Disordered" evidence="5">
    <location>
        <begin position="398"/>
        <end position="460"/>
    </location>
</feature>
<protein>
    <recommendedName>
        <fullName evidence="6">Protein kinase domain-containing protein</fullName>
    </recommendedName>
</protein>
<dbReference type="InterPro" id="IPR017441">
    <property type="entry name" value="Protein_kinase_ATP_BS"/>
</dbReference>
<dbReference type="Pfam" id="PF00069">
    <property type="entry name" value="Pkinase"/>
    <property type="match status" value="1"/>
</dbReference>
<dbReference type="PROSITE" id="PS00107">
    <property type="entry name" value="PROTEIN_KINASE_ATP"/>
    <property type="match status" value="1"/>
</dbReference>
<sequence>MNREIDIHQYEIGKKIGRGNFAEVYLVKDKNNQKTYAAKRLLSSINLNPNKEDIDGMDEEELGAIKNFKREIGILTIMSHPAIISFIGYSPNFSDIDTCPTIIMEYASRKSLGDILEAEKRSMAPNDWDQTKRFIIIYGIAKGMEFLHSKKIIHRDLKPDNVMLNDSLYPKIADFGLSKVYDPLSQSQSMICGTQVYMAPELFNSEVYDNKVDVYAFSMLIYEIFTLKKPFCEIKTPLQLMKAISTNIRPKLPSDSSIPDEFINMIEICWDQDPKKRPTFTQICEQLESNNFEMGAAMEIDQNDLLEYISYINEKDVFLSGNQSKTDLISDNSKDQPQKSEDKSLNTTQNNLKNDDESKTDQKIENSSESATQNGDGDSNNNIESKIVQFDKQQTKSYTLIPAARNKPTNKAKRSAQSEIKEKSVLSNTNRKVSSSVLFASNDNDNNKNKADSANTDDDNIGNELRSYKSANDVIDLLEPIFPSSQLEFLGESRKKYVEDAERTDSDAMTYVGKCLIDGADGFPQDTKSGVKFLSKAIIFDNEEAMVTYGELLIKGEKVEKNVKKGVQILKRASNEHDSSKAKLLLAQVQLIPQKDDTDFIVSPENYVQAKRYSKEAADNGNVEAMVLYATLCMKEKNNEHGKVRRNLKEAQKYLKVAVNRGSKEAMVLYGQLTGLKGSKEESIELYRKSKELGSSSGEALYGYEKAQNQETSEEGLNLVVGSKNKNDSTGINAYGKIVFNGLCGVQADKAKAAKEFQVAAKAGNANAMYNYGHCLEKGEGVEKNFQEAFKYYKKAFQEGEIYAAKKIADMLIEGDEKSGFPKNLAEANRYLKYLADFGNAAGIDLYACNLLSGFGVEKNIKEAINYLKNGIEINDSNSYFLYGILLLKGDATHKSPSEASKLYINRAVELGNEKAREKGKSLTKANAENGLEEAIKYIREAYSKE</sequence>
<keyword evidence="8" id="KW-1185">Reference proteome</keyword>
<reference evidence="7 8" key="1">
    <citation type="submission" date="2024-04" db="EMBL/GenBank/DDBJ databases">
        <title>Tritrichomonas musculus Genome.</title>
        <authorList>
            <person name="Alves-Ferreira E."/>
            <person name="Grigg M."/>
            <person name="Lorenzi H."/>
            <person name="Galac M."/>
        </authorList>
    </citation>
    <scope>NUCLEOTIDE SEQUENCE [LARGE SCALE GENOMIC DNA]</scope>
    <source>
        <strain evidence="7 8">EAF2021</strain>
    </source>
</reference>
<organism evidence="7 8">
    <name type="scientific">Tritrichomonas musculus</name>
    <dbReference type="NCBI Taxonomy" id="1915356"/>
    <lineage>
        <taxon>Eukaryota</taxon>
        <taxon>Metamonada</taxon>
        <taxon>Parabasalia</taxon>
        <taxon>Tritrichomonadida</taxon>
        <taxon>Tritrichomonadidae</taxon>
        <taxon>Tritrichomonas</taxon>
    </lineage>
</organism>
<evidence type="ECO:0000256" key="4">
    <source>
        <dbReference type="PROSITE-ProRule" id="PRU10141"/>
    </source>
</evidence>
<dbReference type="Proteomes" id="UP001470230">
    <property type="component" value="Unassembled WGS sequence"/>
</dbReference>
<keyword evidence="3 4" id="KW-0067">ATP-binding</keyword>
<dbReference type="SUPFAM" id="SSF81901">
    <property type="entry name" value="HCP-like"/>
    <property type="match status" value="2"/>
</dbReference>
<dbReference type="InterPro" id="IPR001245">
    <property type="entry name" value="Ser-Thr/Tyr_kinase_cat_dom"/>
</dbReference>
<keyword evidence="1" id="KW-0723">Serine/threonine-protein kinase</keyword>
<evidence type="ECO:0000259" key="6">
    <source>
        <dbReference type="PROSITE" id="PS50011"/>
    </source>
</evidence>
<dbReference type="InterPro" id="IPR008271">
    <property type="entry name" value="Ser/Thr_kinase_AS"/>
</dbReference>
<feature type="domain" description="Protein kinase" evidence="6">
    <location>
        <begin position="10"/>
        <end position="293"/>
    </location>
</feature>
<name>A0ABR2JWC1_9EUKA</name>
<gene>
    <name evidence="7" type="ORF">M9Y10_045766</name>
</gene>
<keyword evidence="2 4" id="KW-0547">Nucleotide-binding</keyword>
<dbReference type="EMBL" id="JAPFFF010000009">
    <property type="protein sequence ID" value="KAK8883118.1"/>
    <property type="molecule type" value="Genomic_DNA"/>
</dbReference>
<feature type="binding site" evidence="4">
    <location>
        <position position="39"/>
    </location>
    <ligand>
        <name>ATP</name>
        <dbReference type="ChEBI" id="CHEBI:30616"/>
    </ligand>
</feature>
<evidence type="ECO:0000256" key="3">
    <source>
        <dbReference type="ARBA" id="ARBA00022840"/>
    </source>
</evidence>
<evidence type="ECO:0000256" key="1">
    <source>
        <dbReference type="ARBA" id="ARBA00022527"/>
    </source>
</evidence>
<accession>A0ABR2JWC1</accession>
<keyword evidence="1" id="KW-0418">Kinase</keyword>
<feature type="compositionally biased region" description="Basic and acidic residues" evidence="5">
    <location>
        <begin position="332"/>
        <end position="344"/>
    </location>
</feature>
<dbReference type="PANTHER" id="PTHR44329:SF214">
    <property type="entry name" value="PROTEIN KINASE DOMAIN-CONTAINING PROTEIN"/>
    <property type="match status" value="1"/>
</dbReference>
<evidence type="ECO:0000256" key="5">
    <source>
        <dbReference type="SAM" id="MobiDB-lite"/>
    </source>
</evidence>
<dbReference type="SMART" id="SM00671">
    <property type="entry name" value="SEL1"/>
    <property type="match status" value="10"/>
</dbReference>
<dbReference type="PROSITE" id="PS00108">
    <property type="entry name" value="PROTEIN_KINASE_ST"/>
    <property type="match status" value="1"/>
</dbReference>
<dbReference type="CDD" id="cd13999">
    <property type="entry name" value="STKc_MAP3K-like"/>
    <property type="match status" value="1"/>
</dbReference>